<dbReference type="RefSeq" id="WP_052368642.1">
    <property type="nucleotide sequence ID" value="NZ_JMIY01000003.1"/>
</dbReference>
<dbReference type="PANTHER" id="PTHR42919">
    <property type="entry name" value="N-ALPHA-ACETYLTRANSFERASE"/>
    <property type="match status" value="1"/>
</dbReference>
<keyword evidence="5" id="KW-1185">Reference proteome</keyword>
<reference evidence="4 5" key="1">
    <citation type="journal article" date="2013" name="Nature">
        <title>Anaerobic oxidation of methane coupled to nitrate reduction in a novel archaeal lineage.</title>
        <authorList>
            <person name="Haroon M.F."/>
            <person name="Hu S."/>
            <person name="Shi Y."/>
            <person name="Imelfort M."/>
            <person name="Keller J."/>
            <person name="Hugenholtz P."/>
            <person name="Yuan Z."/>
            <person name="Tyson G.W."/>
        </authorList>
    </citation>
    <scope>NUCLEOTIDE SEQUENCE [LARGE SCALE GENOMIC DNA]</scope>
    <source>
        <strain evidence="4 5">ANME-2d</strain>
    </source>
</reference>
<dbReference type="PANTHER" id="PTHR42919:SF8">
    <property type="entry name" value="N-ALPHA-ACETYLTRANSFERASE 50"/>
    <property type="match status" value="1"/>
</dbReference>
<dbReference type="OrthoDB" id="43754at2157"/>
<name>A0A062UYW3_9EURY</name>
<dbReference type="SUPFAM" id="SSF55729">
    <property type="entry name" value="Acyl-CoA N-acyltransferases (Nat)"/>
    <property type="match status" value="1"/>
</dbReference>
<gene>
    <name evidence="4" type="ORF">ANME2D_01524</name>
</gene>
<dbReference type="InterPro" id="IPR051556">
    <property type="entry name" value="N-term/lysine_N-AcTrnsfr"/>
</dbReference>
<keyword evidence="2" id="KW-0012">Acyltransferase</keyword>
<dbReference type="Pfam" id="PF00583">
    <property type="entry name" value="Acetyltransf_1"/>
    <property type="match status" value="1"/>
</dbReference>
<accession>A0A062UYW3</accession>
<dbReference type="Gene3D" id="3.40.630.30">
    <property type="match status" value="1"/>
</dbReference>
<keyword evidence="1 4" id="KW-0808">Transferase</keyword>
<dbReference type="GO" id="GO:0016747">
    <property type="term" value="F:acyltransferase activity, transferring groups other than amino-acyl groups"/>
    <property type="evidence" value="ECO:0007669"/>
    <property type="project" value="InterPro"/>
</dbReference>
<dbReference type="InterPro" id="IPR016181">
    <property type="entry name" value="Acyl_CoA_acyltransferase"/>
</dbReference>
<protein>
    <submittedName>
        <fullName evidence="4">Acetyltransferase</fullName>
    </submittedName>
</protein>
<dbReference type="EMBL" id="JMIY01000003">
    <property type="protein sequence ID" value="KCZ72121.1"/>
    <property type="molecule type" value="Genomic_DNA"/>
</dbReference>
<comment type="caution">
    <text evidence="4">The sequence shown here is derived from an EMBL/GenBank/DDBJ whole genome shotgun (WGS) entry which is preliminary data.</text>
</comment>
<evidence type="ECO:0000256" key="2">
    <source>
        <dbReference type="ARBA" id="ARBA00023315"/>
    </source>
</evidence>
<evidence type="ECO:0000259" key="3">
    <source>
        <dbReference type="PROSITE" id="PS51186"/>
    </source>
</evidence>
<dbReference type="PROSITE" id="PS51186">
    <property type="entry name" value="GNAT"/>
    <property type="match status" value="1"/>
</dbReference>
<dbReference type="InterPro" id="IPR000182">
    <property type="entry name" value="GNAT_dom"/>
</dbReference>
<dbReference type="CDD" id="cd04301">
    <property type="entry name" value="NAT_SF"/>
    <property type="match status" value="1"/>
</dbReference>
<organism evidence="4 5">
    <name type="scientific">Candidatus Methanoperedens nitratireducens</name>
    <dbReference type="NCBI Taxonomy" id="1392998"/>
    <lineage>
        <taxon>Archaea</taxon>
        <taxon>Methanobacteriati</taxon>
        <taxon>Methanobacteriota</taxon>
        <taxon>Stenosarchaea group</taxon>
        <taxon>Methanomicrobia</taxon>
        <taxon>Methanosarcinales</taxon>
        <taxon>ANME-2 cluster</taxon>
        <taxon>Candidatus Methanoperedentaceae</taxon>
        <taxon>Candidatus Methanoperedens</taxon>
    </lineage>
</organism>
<evidence type="ECO:0000313" key="4">
    <source>
        <dbReference type="EMBL" id="KCZ72121.1"/>
    </source>
</evidence>
<evidence type="ECO:0000256" key="1">
    <source>
        <dbReference type="ARBA" id="ARBA00022679"/>
    </source>
</evidence>
<dbReference type="AlphaFoldDB" id="A0A062UYW3"/>
<sequence length="160" mass="18935">MKTTDTVPPQFKLNNLNKKDIMEIMVVTKENMAHIVKIALGLKWDKNFEKKYLDKLLLTGVVKTIYDDNKFMGYLWFDEREDKNDIFINSMQLKKEYQGKGIGTQVLKWLESFALKRNKQYLSLLVQVNNHRAISIYKRFGFCEITREQGSIYMVKNLII</sequence>
<proteinExistence type="predicted"/>
<evidence type="ECO:0000313" key="5">
    <source>
        <dbReference type="Proteomes" id="UP000027153"/>
    </source>
</evidence>
<dbReference type="Proteomes" id="UP000027153">
    <property type="component" value="Unassembled WGS sequence"/>
</dbReference>
<feature type="domain" description="N-acetyltransferase" evidence="3">
    <location>
        <begin position="22"/>
        <end position="159"/>
    </location>
</feature>